<feature type="compositionally biased region" description="Basic and acidic residues" evidence="2">
    <location>
        <begin position="1"/>
        <end position="10"/>
    </location>
</feature>
<evidence type="ECO:0000256" key="3">
    <source>
        <dbReference type="SAM" id="Phobius"/>
    </source>
</evidence>
<evidence type="ECO:0000313" key="5">
    <source>
        <dbReference type="Proteomes" id="UP000326994"/>
    </source>
</evidence>
<dbReference type="AlphaFoldDB" id="A0A5J4FZZ9"/>
<comment type="caution">
    <text evidence="4">The sequence shown here is derived from an EMBL/GenBank/DDBJ whole genome shotgun (WGS) entry which is preliminary data.</text>
</comment>
<feature type="transmembrane region" description="Helical" evidence="3">
    <location>
        <begin position="49"/>
        <end position="69"/>
    </location>
</feature>
<sequence length="209" mass="23385">MAQDIRELMKGKPSNEPSLPLGHEARFEARLQAAFGDEKQTSGTKKPMIFWMQVAAVAIAFVAVSFFGYNALTESNGDNTIVENNPTIEGLLNEDGTQKQEKMIRLGDISPEIKRAESLLTAGINIQLKSLEITDDNKDVIDGYMKQLDALKDEYEQLNLELNEVGPNEETITALFDNLKMQLELVLKLNNKLKELKNQNNEQISSIEA</sequence>
<evidence type="ECO:0000256" key="1">
    <source>
        <dbReference type="SAM" id="Coils"/>
    </source>
</evidence>
<feature type="coiled-coil region" evidence="1">
    <location>
        <begin position="141"/>
        <end position="206"/>
    </location>
</feature>
<evidence type="ECO:0000313" key="4">
    <source>
        <dbReference type="EMBL" id="GEQ86832.1"/>
    </source>
</evidence>
<accession>A0A5J4FZZ9</accession>
<feature type="region of interest" description="Disordered" evidence="2">
    <location>
        <begin position="1"/>
        <end position="21"/>
    </location>
</feature>
<protein>
    <submittedName>
        <fullName evidence="4">Uncharacterized protein</fullName>
    </submittedName>
</protein>
<proteinExistence type="predicted"/>
<dbReference type="OrthoDB" id="1441018at2"/>
<keyword evidence="1" id="KW-0175">Coiled coil</keyword>
<organism evidence="4 5">
    <name type="scientific">Patiriisocius marinistellae</name>
    <dbReference type="NCBI Taxonomy" id="2494560"/>
    <lineage>
        <taxon>Bacteria</taxon>
        <taxon>Pseudomonadati</taxon>
        <taxon>Bacteroidota</taxon>
        <taxon>Flavobacteriia</taxon>
        <taxon>Flavobacteriales</taxon>
        <taxon>Flavobacteriaceae</taxon>
        <taxon>Patiriisocius</taxon>
    </lineage>
</organism>
<keyword evidence="3" id="KW-0472">Membrane</keyword>
<name>A0A5J4FZZ9_9FLAO</name>
<keyword evidence="5" id="KW-1185">Reference proteome</keyword>
<evidence type="ECO:0000256" key="2">
    <source>
        <dbReference type="SAM" id="MobiDB-lite"/>
    </source>
</evidence>
<dbReference type="RefSeq" id="WP_151894745.1">
    <property type="nucleotide sequence ID" value="NZ_BKCF01000004.1"/>
</dbReference>
<reference evidence="4 5" key="1">
    <citation type="submission" date="2019-08" db="EMBL/GenBank/DDBJ databases">
        <title>Ulvibacter marinistellae sp. nov., isolated from a starfish, Patiria pectinifera.</title>
        <authorList>
            <person name="Kawano K."/>
            <person name="Ushijima N."/>
            <person name="Kihara M."/>
            <person name="Itoh H."/>
        </authorList>
    </citation>
    <scope>NUCLEOTIDE SEQUENCE [LARGE SCALE GENOMIC DNA]</scope>
    <source>
        <strain evidence="4 5">KK4</strain>
    </source>
</reference>
<gene>
    <name evidence="4" type="ORF">ULMS_23400</name>
</gene>
<keyword evidence="3" id="KW-0812">Transmembrane</keyword>
<dbReference type="Proteomes" id="UP000326994">
    <property type="component" value="Unassembled WGS sequence"/>
</dbReference>
<keyword evidence="3" id="KW-1133">Transmembrane helix</keyword>
<dbReference type="EMBL" id="BKCF01000004">
    <property type="protein sequence ID" value="GEQ86832.1"/>
    <property type="molecule type" value="Genomic_DNA"/>
</dbReference>